<dbReference type="Proteomes" id="UP001344906">
    <property type="component" value="Unassembled WGS sequence"/>
</dbReference>
<reference evidence="1 2" key="1">
    <citation type="submission" date="2023-02" db="EMBL/GenBank/DDBJ databases">
        <title>Dictyobacter halimunensis sp. nov., a new member of the class Ktedonobacteria from forest soil in a geothermal area.</title>
        <authorList>
            <person name="Rachmania M.K."/>
            <person name="Ningsih F."/>
            <person name="Sakai Y."/>
            <person name="Yabe S."/>
            <person name="Yokota A."/>
            <person name="Sjamsuridzal W."/>
        </authorList>
    </citation>
    <scope>NUCLEOTIDE SEQUENCE [LARGE SCALE GENOMIC DNA]</scope>
    <source>
        <strain evidence="1 2">S3.2.2.5</strain>
    </source>
</reference>
<comment type="caution">
    <text evidence="1">The sequence shown here is derived from an EMBL/GenBank/DDBJ whole genome shotgun (WGS) entry which is preliminary data.</text>
</comment>
<name>A0ABQ6G051_9CHLR</name>
<evidence type="ECO:0000313" key="2">
    <source>
        <dbReference type="Proteomes" id="UP001344906"/>
    </source>
</evidence>
<dbReference type="PROSITE" id="PS51257">
    <property type="entry name" value="PROKAR_LIPOPROTEIN"/>
    <property type="match status" value="1"/>
</dbReference>
<gene>
    <name evidence="1" type="ORF">KDH_50020</name>
</gene>
<proteinExistence type="predicted"/>
<sequence>MMRSINVKRILISGLLICLLSVFLFACSSGENPAPVSKATPYPTPTPIALSKGAVRSIPTAALYYAAARARNYEKAYTYLSANAVDDSGKKVTKDVFMRMAQEGDNMNGAIVNVELAPYGNDATQIIATIDRNSGIRYHAHLTMKLEGKTWKIVSLDRV</sequence>
<evidence type="ECO:0008006" key="3">
    <source>
        <dbReference type="Google" id="ProtNLM"/>
    </source>
</evidence>
<organism evidence="1 2">
    <name type="scientific">Dictyobacter halimunensis</name>
    <dbReference type="NCBI Taxonomy" id="3026934"/>
    <lineage>
        <taxon>Bacteria</taxon>
        <taxon>Bacillati</taxon>
        <taxon>Chloroflexota</taxon>
        <taxon>Ktedonobacteria</taxon>
        <taxon>Ktedonobacterales</taxon>
        <taxon>Dictyobacteraceae</taxon>
        <taxon>Dictyobacter</taxon>
    </lineage>
</organism>
<keyword evidence="2" id="KW-1185">Reference proteome</keyword>
<evidence type="ECO:0000313" key="1">
    <source>
        <dbReference type="EMBL" id="GLV58168.1"/>
    </source>
</evidence>
<protein>
    <recommendedName>
        <fullName evidence="3">DUF4878 domain-containing protein</fullName>
    </recommendedName>
</protein>
<accession>A0ABQ6G051</accession>
<dbReference type="EMBL" id="BSRI01000002">
    <property type="protein sequence ID" value="GLV58168.1"/>
    <property type="molecule type" value="Genomic_DNA"/>
</dbReference>